<keyword evidence="2" id="KW-1185">Reference proteome</keyword>
<organism evidence="1 2">
    <name type="scientific">Nephila pilipes</name>
    <name type="common">Giant wood spider</name>
    <name type="synonym">Nephila maculata</name>
    <dbReference type="NCBI Taxonomy" id="299642"/>
    <lineage>
        <taxon>Eukaryota</taxon>
        <taxon>Metazoa</taxon>
        <taxon>Ecdysozoa</taxon>
        <taxon>Arthropoda</taxon>
        <taxon>Chelicerata</taxon>
        <taxon>Arachnida</taxon>
        <taxon>Araneae</taxon>
        <taxon>Araneomorphae</taxon>
        <taxon>Entelegynae</taxon>
        <taxon>Araneoidea</taxon>
        <taxon>Nephilidae</taxon>
        <taxon>Nephila</taxon>
    </lineage>
</organism>
<comment type="caution">
    <text evidence="1">The sequence shown here is derived from an EMBL/GenBank/DDBJ whole genome shotgun (WGS) entry which is preliminary data.</text>
</comment>
<dbReference type="Proteomes" id="UP000887013">
    <property type="component" value="Unassembled WGS sequence"/>
</dbReference>
<sequence length="114" mass="12771">MKIESLNFEVRISDKKIVLLTVHKEGTRRELANDLTSFCTPVKSLRPALDADRCFLLNGTPFAVQRTVPEYSPNSSNIHITPIRRFRAPINLSSAIRRASNNIKSLISTGGIYT</sequence>
<dbReference type="EMBL" id="BMAW01112533">
    <property type="protein sequence ID" value="GFT52985.1"/>
    <property type="molecule type" value="Genomic_DNA"/>
</dbReference>
<dbReference type="AlphaFoldDB" id="A0A8X6TW29"/>
<name>A0A8X6TW29_NEPPI</name>
<proteinExistence type="predicted"/>
<reference evidence="1" key="1">
    <citation type="submission" date="2020-08" db="EMBL/GenBank/DDBJ databases">
        <title>Multicomponent nature underlies the extraordinary mechanical properties of spider dragline silk.</title>
        <authorList>
            <person name="Kono N."/>
            <person name="Nakamura H."/>
            <person name="Mori M."/>
            <person name="Yoshida Y."/>
            <person name="Ohtoshi R."/>
            <person name="Malay A.D."/>
            <person name="Moran D.A.P."/>
            <person name="Tomita M."/>
            <person name="Numata K."/>
            <person name="Arakawa K."/>
        </authorList>
    </citation>
    <scope>NUCLEOTIDE SEQUENCE</scope>
</reference>
<gene>
    <name evidence="1" type="ORF">NPIL_616691</name>
</gene>
<evidence type="ECO:0000313" key="1">
    <source>
        <dbReference type="EMBL" id="GFT52985.1"/>
    </source>
</evidence>
<accession>A0A8X6TW29</accession>
<protein>
    <submittedName>
        <fullName evidence="1">Uncharacterized protein</fullName>
    </submittedName>
</protein>
<evidence type="ECO:0000313" key="2">
    <source>
        <dbReference type="Proteomes" id="UP000887013"/>
    </source>
</evidence>